<evidence type="ECO:0000256" key="2">
    <source>
        <dbReference type="ARBA" id="ARBA00022737"/>
    </source>
</evidence>
<dbReference type="PRINTS" id="PR00450">
    <property type="entry name" value="RECOVERIN"/>
</dbReference>
<dbReference type="Proteomes" id="UP000003163">
    <property type="component" value="Unassembled WGS sequence"/>
</dbReference>
<name>J9D233_EDHAE</name>
<protein>
    <recommendedName>
        <fullName evidence="3">EF-hand domain-containing protein</fullName>
    </recommendedName>
</protein>
<dbReference type="OrthoDB" id="191686at2759"/>
<comment type="caution">
    <text evidence="4">The sequence shown here is derived from an EMBL/GenBank/DDBJ whole genome shotgun (WGS) entry which is preliminary data.</text>
</comment>
<gene>
    <name evidence="4" type="ORF">EDEG_03814</name>
</gene>
<dbReference type="InParanoid" id="J9D233"/>
<evidence type="ECO:0000313" key="4">
    <source>
        <dbReference type="EMBL" id="EJW01639.1"/>
    </source>
</evidence>
<evidence type="ECO:0000259" key="3">
    <source>
        <dbReference type="PROSITE" id="PS50222"/>
    </source>
</evidence>
<dbReference type="Gene3D" id="1.10.238.10">
    <property type="entry name" value="EF-hand"/>
    <property type="match status" value="1"/>
</dbReference>
<dbReference type="PROSITE" id="PS50222">
    <property type="entry name" value="EF_HAND_2"/>
    <property type="match status" value="1"/>
</dbReference>
<dbReference type="InterPro" id="IPR002048">
    <property type="entry name" value="EF_hand_dom"/>
</dbReference>
<dbReference type="PANTHER" id="PTHR23055">
    <property type="entry name" value="CALCIUM BINDING PROTEINS"/>
    <property type="match status" value="1"/>
</dbReference>
<keyword evidence="5" id="KW-1185">Reference proteome</keyword>
<dbReference type="InterPro" id="IPR028846">
    <property type="entry name" value="Recoverin"/>
</dbReference>
<dbReference type="InterPro" id="IPR011992">
    <property type="entry name" value="EF-hand-dom_pair"/>
</dbReference>
<dbReference type="VEuPathDB" id="MicrosporidiaDB:EDEG_03814"/>
<dbReference type="GO" id="GO:0005509">
    <property type="term" value="F:calcium ion binding"/>
    <property type="evidence" value="ECO:0007669"/>
    <property type="project" value="InterPro"/>
</dbReference>
<proteinExistence type="predicted"/>
<dbReference type="STRING" id="1003232.J9D233"/>
<reference evidence="4 5" key="1">
    <citation type="submission" date="2011-08" db="EMBL/GenBank/DDBJ databases">
        <authorList>
            <person name="Liu Z.J."/>
            <person name="Shi F.L."/>
            <person name="Lu J.Q."/>
            <person name="Li M."/>
            <person name="Wang Z.L."/>
        </authorList>
    </citation>
    <scope>NUCLEOTIDE SEQUENCE [LARGE SCALE GENOMIC DNA]</scope>
    <source>
        <strain evidence="4 5">USNM 41457</strain>
    </source>
</reference>
<dbReference type="FunCoup" id="J9D233">
    <property type="interactions" value="31"/>
</dbReference>
<dbReference type="SUPFAM" id="SSF47473">
    <property type="entry name" value="EF-hand"/>
    <property type="match status" value="1"/>
</dbReference>
<reference evidence="5" key="2">
    <citation type="submission" date="2015-07" db="EMBL/GenBank/DDBJ databases">
        <title>Contrasting host-pathogen interactions and genome evolution in two generalist and specialist microsporidian pathogens of mosquitoes.</title>
        <authorList>
            <consortium name="The Broad Institute Genomics Platform"/>
            <consortium name="The Broad Institute Genome Sequencing Center for Infectious Disease"/>
            <person name="Cuomo C.A."/>
            <person name="Sanscrainte N.D."/>
            <person name="Goldberg J.M."/>
            <person name="Heiman D."/>
            <person name="Young S."/>
            <person name="Zeng Q."/>
            <person name="Becnel J.J."/>
            <person name="Birren B.W."/>
        </authorList>
    </citation>
    <scope>NUCLEOTIDE SEQUENCE [LARGE SCALE GENOMIC DNA]</scope>
    <source>
        <strain evidence="5">USNM 41457</strain>
    </source>
</reference>
<dbReference type="OMA" id="EYVFNVF"/>
<dbReference type="PANTHER" id="PTHR23055:SF167">
    <property type="entry name" value="EF-HAND DOMAIN-CONTAINING PROTEIN"/>
    <property type="match status" value="1"/>
</dbReference>
<dbReference type="SMART" id="SM00054">
    <property type="entry name" value="EFh"/>
    <property type="match status" value="2"/>
</dbReference>
<accession>J9D233</accession>
<dbReference type="AlphaFoldDB" id="J9D233"/>
<keyword evidence="1" id="KW-0479">Metal-binding</keyword>
<sequence>MGNTKSLPDKEKEDVLSKFSHFNPHDVIFWYKSFEREFPNNLITLHDLEKIFKDLFPFGNCKLFVKHLFRTINIGNTQKIDFNELFIAFSILTKGSKFEKLRWIFRFYDIDNDGVVSKNEAMIIANALYEMYGRFFHMEVDVKQRVDEIFKELNIESGFLTFEDFLDFADNNPDMLIRLAILESN</sequence>
<keyword evidence="2" id="KW-0677">Repeat</keyword>
<dbReference type="HOGENOM" id="CLU_072366_1_0_1"/>
<feature type="domain" description="EF-hand" evidence="3">
    <location>
        <begin position="96"/>
        <end position="131"/>
    </location>
</feature>
<evidence type="ECO:0000256" key="1">
    <source>
        <dbReference type="ARBA" id="ARBA00022723"/>
    </source>
</evidence>
<evidence type="ECO:0000313" key="5">
    <source>
        <dbReference type="Proteomes" id="UP000003163"/>
    </source>
</evidence>
<dbReference type="EMBL" id="AFBI03000128">
    <property type="protein sequence ID" value="EJW01639.1"/>
    <property type="molecule type" value="Genomic_DNA"/>
</dbReference>
<organism evidence="4 5">
    <name type="scientific">Edhazardia aedis (strain USNM 41457)</name>
    <name type="common">Microsporidian parasite</name>
    <dbReference type="NCBI Taxonomy" id="1003232"/>
    <lineage>
        <taxon>Eukaryota</taxon>
        <taxon>Fungi</taxon>
        <taxon>Fungi incertae sedis</taxon>
        <taxon>Microsporidia</taxon>
        <taxon>Edhazardia</taxon>
    </lineage>
</organism>